<dbReference type="InterPro" id="IPR014347">
    <property type="entry name" value="Tautomerase/MIF_sf"/>
</dbReference>
<dbReference type="Proteomes" id="UP000246085">
    <property type="component" value="Chromosome BRAD3257"/>
</dbReference>
<dbReference type="EMBL" id="LS398110">
    <property type="protein sequence ID" value="SPP95994.1"/>
    <property type="molecule type" value="Genomic_DNA"/>
</dbReference>
<dbReference type="AlphaFoldDB" id="A0A2U3Q3I8"/>
<dbReference type="KEGG" id="bvz:BRAD3257_5033"/>
<evidence type="ECO:0000313" key="5">
    <source>
        <dbReference type="Proteomes" id="UP000246085"/>
    </source>
</evidence>
<protein>
    <submittedName>
        <fullName evidence="4">Putative Tautomerase protein</fullName>
    </submittedName>
</protein>
<dbReference type="InterPro" id="IPR004370">
    <property type="entry name" value="4-OT-like_dom"/>
</dbReference>
<organism evidence="4 5">
    <name type="scientific">Bradyrhizobium vignae</name>
    <dbReference type="NCBI Taxonomy" id="1549949"/>
    <lineage>
        <taxon>Bacteria</taxon>
        <taxon>Pseudomonadati</taxon>
        <taxon>Pseudomonadota</taxon>
        <taxon>Alphaproteobacteria</taxon>
        <taxon>Hyphomicrobiales</taxon>
        <taxon>Nitrobacteraceae</taxon>
        <taxon>Bradyrhizobium</taxon>
    </lineage>
</organism>
<dbReference type="GO" id="GO:0016853">
    <property type="term" value="F:isomerase activity"/>
    <property type="evidence" value="ECO:0007669"/>
    <property type="project" value="UniProtKB-KW"/>
</dbReference>
<keyword evidence="1" id="KW-0413">Isomerase</keyword>
<accession>A0A2U3Q3I8</accession>
<evidence type="ECO:0000256" key="2">
    <source>
        <dbReference type="SAM" id="MobiDB-lite"/>
    </source>
</evidence>
<dbReference type="RefSeq" id="WP_122403662.1">
    <property type="nucleotide sequence ID" value="NZ_LS398110.1"/>
</dbReference>
<evidence type="ECO:0000256" key="1">
    <source>
        <dbReference type="ARBA" id="ARBA00023235"/>
    </source>
</evidence>
<proteinExistence type="predicted"/>
<evidence type="ECO:0000313" key="4">
    <source>
        <dbReference type="EMBL" id="SPP95994.1"/>
    </source>
</evidence>
<dbReference type="Pfam" id="PF01361">
    <property type="entry name" value="Tautomerase"/>
    <property type="match status" value="1"/>
</dbReference>
<evidence type="ECO:0000259" key="3">
    <source>
        <dbReference type="Pfam" id="PF01361"/>
    </source>
</evidence>
<reference evidence="4 5" key="1">
    <citation type="submission" date="2018-03" db="EMBL/GenBank/DDBJ databases">
        <authorList>
            <person name="Gully D."/>
        </authorList>
    </citation>
    <scope>NUCLEOTIDE SEQUENCE [LARGE SCALE GENOMIC DNA]</scope>
    <source>
        <strain evidence="4">ORS3257</strain>
    </source>
</reference>
<feature type="domain" description="4-oxalocrotonate tautomerase-like" evidence="3">
    <location>
        <begin position="68"/>
        <end position="116"/>
    </location>
</feature>
<dbReference type="SUPFAM" id="SSF55331">
    <property type="entry name" value="Tautomerase/MIF"/>
    <property type="match status" value="1"/>
</dbReference>
<name>A0A2U3Q3I8_9BRAD</name>
<dbReference type="Gene3D" id="3.30.429.10">
    <property type="entry name" value="Macrophage Migration Inhibitory Factor"/>
    <property type="match status" value="1"/>
</dbReference>
<sequence length="138" mass="15198">MPYVQLNLPGHYPAAAKRKAAEVIGKLYCEELLAPPGVVNIGFVELGCDNLYRTGFAPIETVALAMLDIRAGRSVDQRTRFARRLTEACETHLAVPAAMFTVLFTQHAGDEAYRNGRLAPDWSPAEGQTRHAGWTSRE</sequence>
<feature type="region of interest" description="Disordered" evidence="2">
    <location>
        <begin position="115"/>
        <end position="138"/>
    </location>
</feature>
<gene>
    <name evidence="4" type="ORF">BRAD3257_5033</name>
</gene>